<gene>
    <name evidence="2" type="ORF">MCCS_04470</name>
</gene>
<organism evidence="2 3">
    <name type="scientific">Macrococcoides canis</name>
    <dbReference type="NCBI Taxonomy" id="1855823"/>
    <lineage>
        <taxon>Bacteria</taxon>
        <taxon>Bacillati</taxon>
        <taxon>Bacillota</taxon>
        <taxon>Bacilli</taxon>
        <taxon>Bacillales</taxon>
        <taxon>Staphylococcaceae</taxon>
        <taxon>Macrococcoides</taxon>
    </lineage>
</organism>
<dbReference type="Proteomes" id="UP000194154">
    <property type="component" value="Chromosome"/>
</dbReference>
<evidence type="ECO:0000256" key="1">
    <source>
        <dbReference type="SAM" id="Phobius"/>
    </source>
</evidence>
<feature type="transmembrane region" description="Helical" evidence="1">
    <location>
        <begin position="73"/>
        <end position="91"/>
    </location>
</feature>
<dbReference type="RefSeq" id="WP_086041797.1">
    <property type="nucleotide sequence ID" value="NZ_CBCRZA010000003.1"/>
</dbReference>
<sequence>MNFIAAIIAGLIAFIIGGLWYSVLFGKAWQSEVKITDAEIKAAGSGTPQMISAVVVEVIVSLCVFFLLTHINLNVLCAGAVIGLISVLSSLKNYFFEMKSIKLILINESYRMICFMIMAIAAYFFN</sequence>
<keyword evidence="1" id="KW-0812">Transmembrane</keyword>
<dbReference type="GeneID" id="35294591"/>
<keyword evidence="1" id="KW-0472">Membrane</keyword>
<feature type="transmembrane region" description="Helical" evidence="1">
    <location>
        <begin position="103"/>
        <end position="125"/>
    </location>
</feature>
<dbReference type="EMBL" id="CP021059">
    <property type="protein sequence ID" value="ARQ06111.1"/>
    <property type="molecule type" value="Genomic_DNA"/>
</dbReference>
<dbReference type="Pfam" id="PF08570">
    <property type="entry name" value="DUF1761"/>
    <property type="match status" value="1"/>
</dbReference>
<dbReference type="KEGG" id="mcak:MCCS_04470"/>
<evidence type="ECO:0008006" key="4">
    <source>
        <dbReference type="Google" id="ProtNLM"/>
    </source>
</evidence>
<evidence type="ECO:0000313" key="2">
    <source>
        <dbReference type="EMBL" id="ARQ06111.1"/>
    </source>
</evidence>
<feature type="transmembrane region" description="Helical" evidence="1">
    <location>
        <begin position="6"/>
        <end position="29"/>
    </location>
</feature>
<proteinExistence type="predicted"/>
<dbReference type="STRING" id="1855823.MCCS_04470"/>
<keyword evidence="3" id="KW-1185">Reference proteome</keyword>
<evidence type="ECO:0000313" key="3">
    <source>
        <dbReference type="Proteomes" id="UP000194154"/>
    </source>
</evidence>
<feature type="transmembrane region" description="Helical" evidence="1">
    <location>
        <begin position="50"/>
        <end position="67"/>
    </location>
</feature>
<protein>
    <recommendedName>
        <fullName evidence="4">DUF1761 family protein</fullName>
    </recommendedName>
</protein>
<name>A0A1W7A937_9STAP</name>
<dbReference type="AlphaFoldDB" id="A0A1W7A937"/>
<dbReference type="OrthoDB" id="333057at2"/>
<accession>A0A1W7A937</accession>
<keyword evidence="1" id="KW-1133">Transmembrane helix</keyword>
<dbReference type="InterPro" id="IPR013879">
    <property type="entry name" value="DUF1761"/>
</dbReference>
<reference evidence="2 3" key="1">
    <citation type="journal article" date="2017" name="Int. J. Syst. Evol. Microbiol.">
        <title>Macrococcus canis sp. nov., a skin bacterium associated with infections in dogs.</title>
        <authorList>
            <person name="Gobeli Brawand S."/>
            <person name="Cotting K."/>
            <person name="Gomez-Sanz E."/>
            <person name="Collaud A."/>
            <person name="Thomann A."/>
            <person name="Brodard I."/>
            <person name="Rodriguez-Campos S."/>
            <person name="Strauss C."/>
            <person name="Perreten V."/>
        </authorList>
    </citation>
    <scope>NUCLEOTIDE SEQUENCE [LARGE SCALE GENOMIC DNA]</scope>
    <source>
        <strain evidence="2 3">KM45013</strain>
    </source>
</reference>